<evidence type="ECO:0000313" key="2">
    <source>
        <dbReference type="EMBL" id="RAL01851.1"/>
    </source>
</evidence>
<keyword evidence="3" id="KW-1185">Reference proteome</keyword>
<feature type="compositionally biased region" description="Polar residues" evidence="1">
    <location>
        <begin position="256"/>
        <end position="268"/>
    </location>
</feature>
<dbReference type="OrthoDB" id="5426563at2759"/>
<dbReference type="VEuPathDB" id="FungiDB:BO80DRAFT_501383"/>
<dbReference type="EMBL" id="KZ824433">
    <property type="protein sequence ID" value="RAL01851.1"/>
    <property type="molecule type" value="Genomic_DNA"/>
</dbReference>
<dbReference type="GeneID" id="37229145"/>
<sequence length="643" mass="71524">MVSETRLHQGKANEPVMSVSTRANEMMQAPSLLSGNLLTSNAGSFCRAEPFPYDLLRRVLPMLVMRLHHTSCVSGSLQAGVEVLNPFFLTSSHAGDVEAQEAAYIEVIPVGRTMNWTGGRLRRHSDIHARNKKQHFRKPRPPARGPPATLFNDPGPLEERRDFDPGDQLRQSSDQRSRNRISRSCSGNPNIAAAIHEPSPASQRLDNIKRRLLEKSDWASVGVARPLKVLFPPVQALREFGRRRRITDDDRERLRSSVSRTRSIPNTKRSQDAVSDIGSIQGLDIRINGRPVGADRSRTDRSQPVSSQSMLLDREESTPAKGTAFIPETDRDNIIRRSSFDQRSWILGSSSVSLLCSSPTGKLSTLDDSIHSSQYMIDESRHKDQLGDRKEGLLQSDSNSETSPATPVRRRFTIDDQILAEQEGRFKPYNASLGTIRYGGSQQFESPFSLRGSSQGLESSHRTAHESTGTSSTLNHSGHGWLPEPRHNIQRSISRTDRTVTDFEPYAPRVHGGQSQLSTTAQQATYPMKLYGQSVILDGNQFTSHVDCHRGGQAEPSLTCRPATSGEDKDGAQATGYPVEVNPFRTDSFALSANAFKLKHTVSPRSAIYIDQARVAKDRVCLANTGNQEYSEGYPQPRFRRKY</sequence>
<feature type="region of interest" description="Disordered" evidence="1">
    <location>
        <begin position="288"/>
        <end position="325"/>
    </location>
</feature>
<feature type="region of interest" description="Disordered" evidence="1">
    <location>
        <begin position="121"/>
        <end position="199"/>
    </location>
</feature>
<organism evidence="2 3">
    <name type="scientific">Aspergillus ibericus CBS 121593</name>
    <dbReference type="NCBI Taxonomy" id="1448316"/>
    <lineage>
        <taxon>Eukaryota</taxon>
        <taxon>Fungi</taxon>
        <taxon>Dikarya</taxon>
        <taxon>Ascomycota</taxon>
        <taxon>Pezizomycotina</taxon>
        <taxon>Eurotiomycetes</taxon>
        <taxon>Eurotiomycetidae</taxon>
        <taxon>Eurotiales</taxon>
        <taxon>Aspergillaceae</taxon>
        <taxon>Aspergillus</taxon>
        <taxon>Aspergillus subgen. Circumdati</taxon>
    </lineage>
</organism>
<feature type="compositionally biased region" description="Polar residues" evidence="1">
    <location>
        <begin position="466"/>
        <end position="476"/>
    </location>
</feature>
<dbReference type="RefSeq" id="XP_025576178.1">
    <property type="nucleotide sequence ID" value="XM_025724280.1"/>
</dbReference>
<feature type="region of interest" description="Disordered" evidence="1">
    <location>
        <begin position="249"/>
        <end position="275"/>
    </location>
</feature>
<evidence type="ECO:0000313" key="3">
    <source>
        <dbReference type="Proteomes" id="UP000249402"/>
    </source>
</evidence>
<dbReference type="AlphaFoldDB" id="A0A395H1T8"/>
<accession>A0A395H1T8</accession>
<feature type="region of interest" description="Disordered" evidence="1">
    <location>
        <begin position="380"/>
        <end position="409"/>
    </location>
</feature>
<protein>
    <submittedName>
        <fullName evidence="2">Uncharacterized protein</fullName>
    </submittedName>
</protein>
<evidence type="ECO:0000256" key="1">
    <source>
        <dbReference type="SAM" id="MobiDB-lite"/>
    </source>
</evidence>
<name>A0A395H1T8_9EURO</name>
<dbReference type="Proteomes" id="UP000249402">
    <property type="component" value="Unassembled WGS sequence"/>
</dbReference>
<gene>
    <name evidence="2" type="ORF">BO80DRAFT_501383</name>
</gene>
<feature type="compositionally biased region" description="Polar residues" evidence="1">
    <location>
        <begin position="447"/>
        <end position="458"/>
    </location>
</feature>
<feature type="region of interest" description="Disordered" evidence="1">
    <location>
        <begin position="447"/>
        <end position="492"/>
    </location>
</feature>
<proteinExistence type="predicted"/>
<feature type="compositionally biased region" description="Basic residues" evidence="1">
    <location>
        <begin position="130"/>
        <end position="141"/>
    </location>
</feature>
<feature type="compositionally biased region" description="Basic and acidic residues" evidence="1">
    <location>
        <begin position="380"/>
        <end position="392"/>
    </location>
</feature>
<reference evidence="2 3" key="1">
    <citation type="submission" date="2018-02" db="EMBL/GenBank/DDBJ databases">
        <title>The genomes of Aspergillus section Nigri reveals drivers in fungal speciation.</title>
        <authorList>
            <consortium name="DOE Joint Genome Institute"/>
            <person name="Vesth T.C."/>
            <person name="Nybo J."/>
            <person name="Theobald S."/>
            <person name="Brandl J."/>
            <person name="Frisvad J.C."/>
            <person name="Nielsen K.F."/>
            <person name="Lyhne E.K."/>
            <person name="Kogle M.E."/>
            <person name="Kuo A."/>
            <person name="Riley R."/>
            <person name="Clum A."/>
            <person name="Nolan M."/>
            <person name="Lipzen A."/>
            <person name="Salamov A."/>
            <person name="Henrissat B."/>
            <person name="Wiebenga A."/>
            <person name="De vries R.P."/>
            <person name="Grigoriev I.V."/>
            <person name="Mortensen U.H."/>
            <person name="Andersen M.R."/>
            <person name="Baker S.E."/>
        </authorList>
    </citation>
    <scope>NUCLEOTIDE SEQUENCE [LARGE SCALE GENOMIC DNA]</scope>
    <source>
        <strain evidence="2 3">CBS 121593</strain>
    </source>
</reference>
<feature type="compositionally biased region" description="Polar residues" evidence="1">
    <location>
        <begin position="395"/>
        <end position="405"/>
    </location>
</feature>